<evidence type="ECO:0000313" key="5">
    <source>
        <dbReference type="Proteomes" id="UP001174936"/>
    </source>
</evidence>
<feature type="region of interest" description="Disordered" evidence="2">
    <location>
        <begin position="147"/>
        <end position="192"/>
    </location>
</feature>
<dbReference type="AlphaFoldDB" id="A0AA40CSV5"/>
<keyword evidence="5" id="KW-1185">Reference proteome</keyword>
<feature type="region of interest" description="Disordered" evidence="2">
    <location>
        <begin position="52"/>
        <end position="81"/>
    </location>
</feature>
<feature type="compositionally biased region" description="Basic residues" evidence="2">
    <location>
        <begin position="173"/>
        <end position="185"/>
    </location>
</feature>
<dbReference type="Gene3D" id="3.30.160.20">
    <property type="match status" value="1"/>
</dbReference>
<evidence type="ECO:0000259" key="3">
    <source>
        <dbReference type="Pfam" id="PF00472"/>
    </source>
</evidence>
<accession>A0AA40CSV5</accession>
<dbReference type="Proteomes" id="UP001174936">
    <property type="component" value="Unassembled WGS sequence"/>
</dbReference>
<evidence type="ECO:0000313" key="4">
    <source>
        <dbReference type="EMBL" id="KAK0649432.1"/>
    </source>
</evidence>
<sequence length="192" mass="21964">MQRICCRRPVSWPHTANRICWQQRLPIRHQAFEAGFDKEQLDEARKWHKSFKPESLPEGNTTFSRSSGPGGQHVNKTETKATTTWPVKKLLGALPTVLHGGVRSSKYYSRGSDSISIQAQTQRSRTTNKEENHQKLFEELQSLYKHTVPGETSAEKTRKYEALERSATEARIKSKKHHASKKQFRKGGSGDY</sequence>
<gene>
    <name evidence="4" type="ORF">B0T16DRAFT_410071</name>
</gene>
<dbReference type="GO" id="GO:0070126">
    <property type="term" value="P:mitochondrial translational termination"/>
    <property type="evidence" value="ECO:0007669"/>
    <property type="project" value="TreeGrafter"/>
</dbReference>
<comment type="similarity">
    <text evidence="1">Belongs to the prokaryotic/mitochondrial release factor family.</text>
</comment>
<feature type="compositionally biased region" description="Basic and acidic residues" evidence="2">
    <location>
        <begin position="153"/>
        <end position="172"/>
    </location>
</feature>
<dbReference type="SUPFAM" id="SSF75620">
    <property type="entry name" value="Release factor"/>
    <property type="match status" value="1"/>
</dbReference>
<dbReference type="GO" id="GO:0004045">
    <property type="term" value="F:peptidyl-tRNA hydrolase activity"/>
    <property type="evidence" value="ECO:0007669"/>
    <property type="project" value="TreeGrafter"/>
</dbReference>
<evidence type="ECO:0000256" key="1">
    <source>
        <dbReference type="ARBA" id="ARBA00010835"/>
    </source>
</evidence>
<feature type="compositionally biased region" description="Polar residues" evidence="2">
    <location>
        <begin position="58"/>
        <end position="67"/>
    </location>
</feature>
<dbReference type="EMBL" id="JAULSV010000003">
    <property type="protein sequence ID" value="KAK0649432.1"/>
    <property type="molecule type" value="Genomic_DNA"/>
</dbReference>
<feature type="region of interest" description="Disordered" evidence="2">
    <location>
        <begin position="108"/>
        <end position="130"/>
    </location>
</feature>
<dbReference type="PANTHER" id="PTHR11075">
    <property type="entry name" value="PEPTIDE CHAIN RELEASE FACTOR"/>
    <property type="match status" value="1"/>
</dbReference>
<protein>
    <recommendedName>
        <fullName evidence="3">Prokaryotic-type class I peptide chain release factors domain-containing protein</fullName>
    </recommendedName>
</protein>
<evidence type="ECO:0000256" key="2">
    <source>
        <dbReference type="SAM" id="MobiDB-lite"/>
    </source>
</evidence>
<dbReference type="InterPro" id="IPR052104">
    <property type="entry name" value="Mito_Release_Factor_mL62"/>
</dbReference>
<dbReference type="GO" id="GO:0005762">
    <property type="term" value="C:mitochondrial large ribosomal subunit"/>
    <property type="evidence" value="ECO:0007669"/>
    <property type="project" value="TreeGrafter"/>
</dbReference>
<feature type="compositionally biased region" description="Polar residues" evidence="2">
    <location>
        <begin position="111"/>
        <end position="125"/>
    </location>
</feature>
<comment type="caution">
    <text evidence="4">The sequence shown here is derived from an EMBL/GenBank/DDBJ whole genome shotgun (WGS) entry which is preliminary data.</text>
</comment>
<feature type="domain" description="Prokaryotic-type class I peptide chain release factors" evidence="3">
    <location>
        <begin position="61"/>
        <end position="182"/>
    </location>
</feature>
<dbReference type="InterPro" id="IPR000352">
    <property type="entry name" value="Pep_chain_release_fac_I"/>
</dbReference>
<organism evidence="4 5">
    <name type="scientific">Cercophora newfieldiana</name>
    <dbReference type="NCBI Taxonomy" id="92897"/>
    <lineage>
        <taxon>Eukaryota</taxon>
        <taxon>Fungi</taxon>
        <taxon>Dikarya</taxon>
        <taxon>Ascomycota</taxon>
        <taxon>Pezizomycotina</taxon>
        <taxon>Sordariomycetes</taxon>
        <taxon>Sordariomycetidae</taxon>
        <taxon>Sordariales</taxon>
        <taxon>Lasiosphaeriaceae</taxon>
        <taxon>Cercophora</taxon>
    </lineage>
</organism>
<dbReference type="GO" id="GO:0016150">
    <property type="term" value="F:translation release factor activity, codon nonspecific"/>
    <property type="evidence" value="ECO:0007669"/>
    <property type="project" value="TreeGrafter"/>
</dbReference>
<dbReference type="InterPro" id="IPR045853">
    <property type="entry name" value="Pep_chain_release_fac_I_sf"/>
</dbReference>
<dbReference type="PANTHER" id="PTHR11075:SF54">
    <property type="entry name" value="LARGE RIBOSOMAL SUBUNIT PROTEIN ML62"/>
    <property type="match status" value="1"/>
</dbReference>
<proteinExistence type="inferred from homology"/>
<reference evidence="4" key="1">
    <citation type="submission" date="2023-06" db="EMBL/GenBank/DDBJ databases">
        <title>Genome-scale phylogeny and comparative genomics of the fungal order Sordariales.</title>
        <authorList>
            <consortium name="Lawrence Berkeley National Laboratory"/>
            <person name="Hensen N."/>
            <person name="Bonometti L."/>
            <person name="Westerberg I."/>
            <person name="Brannstrom I.O."/>
            <person name="Guillou S."/>
            <person name="Cros-Aarteil S."/>
            <person name="Calhoun S."/>
            <person name="Haridas S."/>
            <person name="Kuo A."/>
            <person name="Mondo S."/>
            <person name="Pangilinan J."/>
            <person name="Riley R."/>
            <person name="Labutti K."/>
            <person name="Andreopoulos B."/>
            <person name="Lipzen A."/>
            <person name="Chen C."/>
            <person name="Yanf M."/>
            <person name="Daum C."/>
            <person name="Ng V."/>
            <person name="Clum A."/>
            <person name="Steindorff A."/>
            <person name="Ohm R."/>
            <person name="Martin F."/>
            <person name="Silar P."/>
            <person name="Natvig D."/>
            <person name="Lalanne C."/>
            <person name="Gautier V."/>
            <person name="Ament-Velasquez S.L."/>
            <person name="Kruys A."/>
            <person name="Hutchinson M.I."/>
            <person name="Powell A.J."/>
            <person name="Barry K."/>
            <person name="Miller A.N."/>
            <person name="Grigoriev I.V."/>
            <person name="Debuchy R."/>
            <person name="Gladieux P."/>
            <person name="Thoren M.H."/>
            <person name="Johannesson H."/>
        </authorList>
    </citation>
    <scope>NUCLEOTIDE SEQUENCE</scope>
    <source>
        <strain evidence="4">SMH2532-1</strain>
    </source>
</reference>
<name>A0AA40CSV5_9PEZI</name>
<dbReference type="Pfam" id="PF00472">
    <property type="entry name" value="RF-1"/>
    <property type="match status" value="1"/>
</dbReference>